<protein>
    <recommendedName>
        <fullName evidence="5">DUF4243 domain-containing protein</fullName>
    </recommendedName>
</protein>
<evidence type="ECO:0000313" key="4">
    <source>
        <dbReference type="Proteomes" id="UP000629619"/>
    </source>
</evidence>
<comment type="caution">
    <text evidence="3">The sequence shown here is derived from an EMBL/GenBank/DDBJ whole genome shotgun (WGS) entry which is preliminary data.</text>
</comment>
<dbReference type="GO" id="GO:0016491">
    <property type="term" value="F:oxidoreductase activity"/>
    <property type="evidence" value="ECO:0007669"/>
    <property type="project" value="UniProtKB-KW"/>
</dbReference>
<dbReference type="Pfam" id="PF14027">
    <property type="entry name" value="Questin_oxidase"/>
    <property type="match status" value="1"/>
</dbReference>
<dbReference type="AlphaFoldDB" id="A0A919MXE6"/>
<evidence type="ECO:0000256" key="2">
    <source>
        <dbReference type="SAM" id="MobiDB-lite"/>
    </source>
</evidence>
<keyword evidence="4" id="KW-1185">Reference proteome</keyword>
<dbReference type="EMBL" id="BOMW01000012">
    <property type="protein sequence ID" value="GIF03477.1"/>
    <property type="molecule type" value="Genomic_DNA"/>
</dbReference>
<dbReference type="Proteomes" id="UP000629619">
    <property type="component" value="Unassembled WGS sequence"/>
</dbReference>
<feature type="region of interest" description="Disordered" evidence="2">
    <location>
        <begin position="282"/>
        <end position="365"/>
    </location>
</feature>
<reference evidence="3" key="1">
    <citation type="submission" date="2021-01" db="EMBL/GenBank/DDBJ databases">
        <title>Whole genome shotgun sequence of Actinoplanes siamensis NBRC 109076.</title>
        <authorList>
            <person name="Komaki H."/>
            <person name="Tamura T."/>
        </authorList>
    </citation>
    <scope>NUCLEOTIDE SEQUENCE</scope>
    <source>
        <strain evidence="3">NBRC 109076</strain>
    </source>
</reference>
<keyword evidence="1" id="KW-0560">Oxidoreductase</keyword>
<evidence type="ECO:0008006" key="5">
    <source>
        <dbReference type="Google" id="ProtNLM"/>
    </source>
</evidence>
<accession>A0A919MXE6</accession>
<sequence length="412" mass="43470">MNMGNDTLDEALLRLHRTGPEFDGWLSNHGPMATEALVRNGHADDVPRWVDGYLDRLEEVPRGIAPIAADQWRESLGDARRTGDWLVFFDRETRSAPWREVLARWWPRLLPGIAAGATHGVIRVGHAVRVLLEEETPARVAELGQGLAYWAARWQPIAPAGRGPYPSADPRHALDAVPRVPDQRAGVRDRLAQLADLSAWPQAAGAVPAENLPAADQLRAIVAAAARRHLDYGYGSPVMLVHATTAPAAVLRALPALPPALAAPSVAAAWAATAAITAAYSPATPDPAHSPDAGPRQAPTRSGSSNVGPGQAPIKPGSPGPGLRQAPTKPGSPGPWEARNAPGRPAGPSSSSDPDRDSAPALDPGEVFERAVFSGDEHAIKFADAAVESWRLNGDPVLLRAAVHATDLIGPV</sequence>
<dbReference type="InterPro" id="IPR025337">
    <property type="entry name" value="Questin_oxidase-like"/>
</dbReference>
<feature type="compositionally biased region" description="Polar residues" evidence="2">
    <location>
        <begin position="299"/>
        <end position="308"/>
    </location>
</feature>
<gene>
    <name evidence="3" type="ORF">Asi03nite_10150</name>
</gene>
<proteinExistence type="predicted"/>
<evidence type="ECO:0000256" key="1">
    <source>
        <dbReference type="ARBA" id="ARBA00023002"/>
    </source>
</evidence>
<evidence type="ECO:0000313" key="3">
    <source>
        <dbReference type="EMBL" id="GIF03477.1"/>
    </source>
</evidence>
<organism evidence="3 4">
    <name type="scientific">Actinoplanes siamensis</name>
    <dbReference type="NCBI Taxonomy" id="1223317"/>
    <lineage>
        <taxon>Bacteria</taxon>
        <taxon>Bacillati</taxon>
        <taxon>Actinomycetota</taxon>
        <taxon>Actinomycetes</taxon>
        <taxon>Micromonosporales</taxon>
        <taxon>Micromonosporaceae</taxon>
        <taxon>Actinoplanes</taxon>
    </lineage>
</organism>
<feature type="compositionally biased region" description="Low complexity" evidence="2">
    <location>
        <begin position="341"/>
        <end position="352"/>
    </location>
</feature>
<name>A0A919MXE6_9ACTN</name>